<proteinExistence type="predicted"/>
<comment type="caution">
    <text evidence="3">The sequence shown here is derived from an EMBL/GenBank/DDBJ whole genome shotgun (WGS) entry which is preliminary data.</text>
</comment>
<dbReference type="AlphaFoldDB" id="A0A8S3H8X9"/>
<dbReference type="InterPro" id="IPR013235">
    <property type="entry name" value="PPP_dom"/>
</dbReference>
<gene>
    <name evidence="3" type="ORF">BYL167_LOCUS78521</name>
    <name evidence="4" type="ORF">BYL167_LOCUS78721</name>
    <name evidence="2" type="ORF">GIL414_LOCUS22942</name>
</gene>
<evidence type="ECO:0000313" key="2">
    <source>
        <dbReference type="EMBL" id="CAF4233370.1"/>
    </source>
</evidence>
<dbReference type="EMBL" id="CAJOBH010289532">
    <property type="protein sequence ID" value="CAF5179403.1"/>
    <property type="molecule type" value="Genomic_DNA"/>
</dbReference>
<evidence type="ECO:0000313" key="5">
    <source>
        <dbReference type="Proteomes" id="UP000681967"/>
    </source>
</evidence>
<sequence length="73" mass="8382">MFEKLLNSSDILSPSVTKLLQKSGLPVEEKELLRLTNPDNIQVEANYRGPHIKDQITRSTFVDLIEAFQKRQV</sequence>
<feature type="non-terminal residue" evidence="3">
    <location>
        <position position="1"/>
    </location>
</feature>
<evidence type="ECO:0000313" key="3">
    <source>
        <dbReference type="EMBL" id="CAF5178064.1"/>
    </source>
</evidence>
<dbReference type="Pfam" id="PF08321">
    <property type="entry name" value="PPP5"/>
    <property type="match status" value="1"/>
</dbReference>
<protein>
    <recommendedName>
        <fullName evidence="1">PPP domain-containing protein</fullName>
    </recommendedName>
</protein>
<reference evidence="3" key="1">
    <citation type="submission" date="2021-02" db="EMBL/GenBank/DDBJ databases">
        <authorList>
            <person name="Nowell W R."/>
        </authorList>
    </citation>
    <scope>NUCLEOTIDE SEQUENCE</scope>
</reference>
<evidence type="ECO:0000313" key="4">
    <source>
        <dbReference type="EMBL" id="CAF5179403.1"/>
    </source>
</evidence>
<dbReference type="EMBL" id="CAJOBJ010024108">
    <property type="protein sequence ID" value="CAF4233370.1"/>
    <property type="molecule type" value="Genomic_DNA"/>
</dbReference>
<name>A0A8S3H8X9_9BILA</name>
<dbReference type="Proteomes" id="UP000681720">
    <property type="component" value="Unassembled WGS sequence"/>
</dbReference>
<accession>A0A8S3H8X9</accession>
<evidence type="ECO:0000259" key="1">
    <source>
        <dbReference type="Pfam" id="PF08321"/>
    </source>
</evidence>
<feature type="domain" description="PPP" evidence="1">
    <location>
        <begin position="29"/>
        <end position="71"/>
    </location>
</feature>
<dbReference type="Proteomes" id="UP000681967">
    <property type="component" value="Unassembled WGS sequence"/>
</dbReference>
<dbReference type="EMBL" id="CAJOBH010288337">
    <property type="protein sequence ID" value="CAF5178064.1"/>
    <property type="molecule type" value="Genomic_DNA"/>
</dbReference>
<organism evidence="3 5">
    <name type="scientific">Rotaria magnacalcarata</name>
    <dbReference type="NCBI Taxonomy" id="392030"/>
    <lineage>
        <taxon>Eukaryota</taxon>
        <taxon>Metazoa</taxon>
        <taxon>Spiralia</taxon>
        <taxon>Gnathifera</taxon>
        <taxon>Rotifera</taxon>
        <taxon>Eurotatoria</taxon>
        <taxon>Bdelloidea</taxon>
        <taxon>Philodinida</taxon>
        <taxon>Philodinidae</taxon>
        <taxon>Rotaria</taxon>
    </lineage>
</organism>